<sequence>MGICECINGQTHTSKVWAILSSLLGQPKTYNGAARVALLEGISGQELAEHAAQVFFFQTSGPTATTYQKDASSEDSESLNISFSMPELQHALQHANARSTSGDDGVCVAHLRNMPHDYKHSSRRVQRSLGNRNTAFRGKFSEVKPIPKPGKPPHTLSNLNPVSLM</sequence>
<dbReference type="AlphaFoldDB" id="A0A9J6GK72"/>
<organism evidence="2 3">
    <name type="scientific">Haemaphysalis longicornis</name>
    <name type="common">Bush tick</name>
    <dbReference type="NCBI Taxonomy" id="44386"/>
    <lineage>
        <taxon>Eukaryota</taxon>
        <taxon>Metazoa</taxon>
        <taxon>Ecdysozoa</taxon>
        <taxon>Arthropoda</taxon>
        <taxon>Chelicerata</taxon>
        <taxon>Arachnida</taxon>
        <taxon>Acari</taxon>
        <taxon>Parasitiformes</taxon>
        <taxon>Ixodida</taxon>
        <taxon>Ixodoidea</taxon>
        <taxon>Ixodidae</taxon>
        <taxon>Haemaphysalinae</taxon>
        <taxon>Haemaphysalis</taxon>
    </lineage>
</organism>
<feature type="region of interest" description="Disordered" evidence="1">
    <location>
        <begin position="118"/>
        <end position="165"/>
    </location>
</feature>
<dbReference type="EMBL" id="JABSTR010000007">
    <property type="protein sequence ID" value="KAH9374856.1"/>
    <property type="molecule type" value="Genomic_DNA"/>
</dbReference>
<dbReference type="VEuPathDB" id="VectorBase:HLOH_045061"/>
<dbReference type="OMA" id="CECINGQ"/>
<keyword evidence="3" id="KW-1185">Reference proteome</keyword>
<gene>
    <name evidence="2" type="ORF">HPB48_021343</name>
</gene>
<evidence type="ECO:0000313" key="2">
    <source>
        <dbReference type="EMBL" id="KAH9374856.1"/>
    </source>
</evidence>
<evidence type="ECO:0000256" key="1">
    <source>
        <dbReference type="SAM" id="MobiDB-lite"/>
    </source>
</evidence>
<evidence type="ECO:0000313" key="3">
    <source>
        <dbReference type="Proteomes" id="UP000821853"/>
    </source>
</evidence>
<feature type="compositionally biased region" description="Polar residues" evidence="1">
    <location>
        <begin position="155"/>
        <end position="165"/>
    </location>
</feature>
<comment type="caution">
    <text evidence="2">The sequence shown here is derived from an EMBL/GenBank/DDBJ whole genome shotgun (WGS) entry which is preliminary data.</text>
</comment>
<proteinExistence type="predicted"/>
<name>A0A9J6GK72_HAELO</name>
<protein>
    <submittedName>
        <fullName evidence="2">Uncharacterized protein</fullName>
    </submittedName>
</protein>
<dbReference type="Proteomes" id="UP000821853">
    <property type="component" value="Chromosome 5"/>
</dbReference>
<reference evidence="2 3" key="1">
    <citation type="journal article" date="2020" name="Cell">
        <title>Large-Scale Comparative Analyses of Tick Genomes Elucidate Their Genetic Diversity and Vector Capacities.</title>
        <authorList>
            <consortium name="Tick Genome and Microbiome Consortium (TIGMIC)"/>
            <person name="Jia N."/>
            <person name="Wang J."/>
            <person name="Shi W."/>
            <person name="Du L."/>
            <person name="Sun Y."/>
            <person name="Zhan W."/>
            <person name="Jiang J.F."/>
            <person name="Wang Q."/>
            <person name="Zhang B."/>
            <person name="Ji P."/>
            <person name="Bell-Sakyi L."/>
            <person name="Cui X.M."/>
            <person name="Yuan T.T."/>
            <person name="Jiang B.G."/>
            <person name="Yang W.F."/>
            <person name="Lam T.T."/>
            <person name="Chang Q.C."/>
            <person name="Ding S.J."/>
            <person name="Wang X.J."/>
            <person name="Zhu J.G."/>
            <person name="Ruan X.D."/>
            <person name="Zhao L."/>
            <person name="Wei J.T."/>
            <person name="Ye R.Z."/>
            <person name="Que T.C."/>
            <person name="Du C.H."/>
            <person name="Zhou Y.H."/>
            <person name="Cheng J.X."/>
            <person name="Dai P.F."/>
            <person name="Guo W.B."/>
            <person name="Han X.H."/>
            <person name="Huang E.J."/>
            <person name="Li L.F."/>
            <person name="Wei W."/>
            <person name="Gao Y.C."/>
            <person name="Liu J.Z."/>
            <person name="Shao H.Z."/>
            <person name="Wang X."/>
            <person name="Wang C.C."/>
            <person name="Yang T.C."/>
            <person name="Huo Q.B."/>
            <person name="Li W."/>
            <person name="Chen H.Y."/>
            <person name="Chen S.E."/>
            <person name="Zhou L.G."/>
            <person name="Ni X.B."/>
            <person name="Tian J.H."/>
            <person name="Sheng Y."/>
            <person name="Liu T."/>
            <person name="Pan Y.S."/>
            <person name="Xia L.Y."/>
            <person name="Li J."/>
            <person name="Zhao F."/>
            <person name="Cao W.C."/>
        </authorList>
    </citation>
    <scope>NUCLEOTIDE SEQUENCE [LARGE SCALE GENOMIC DNA]</scope>
    <source>
        <strain evidence="2">HaeL-2018</strain>
    </source>
</reference>
<dbReference type="OrthoDB" id="10490929at2759"/>
<accession>A0A9J6GK72</accession>